<sequence length="254" mass="26963">MPLIEARNVTRILSGAVETTLVSDVTLSIGTGEFVAVTGPSGSGKSSLLYLLGLLDLPTTGEVLIRGRPTHAMSEAERAATRLATLGFVFQFHFLLPEFSALGNVMIPMRKLGRLDARAMRERAALLLEQLGLGGHLDKLPEQLSGGQRQRVAMARALANDPPVILADEPTGSLDTRSSAQVRDILARLVAEQGRTVVAVTHDLTFAEAMRRRIHLVDGRIVSDERNAPPAGPAQAAPNQAAPTQAAPTQAATS</sequence>
<evidence type="ECO:0000256" key="7">
    <source>
        <dbReference type="SAM" id="MobiDB-lite"/>
    </source>
</evidence>
<dbReference type="PROSITE" id="PS50893">
    <property type="entry name" value="ABC_TRANSPORTER_2"/>
    <property type="match status" value="1"/>
</dbReference>
<dbReference type="InterPro" id="IPR017871">
    <property type="entry name" value="ABC_transporter-like_CS"/>
</dbReference>
<evidence type="ECO:0000256" key="5">
    <source>
        <dbReference type="ARBA" id="ARBA00022967"/>
    </source>
</evidence>
<keyword evidence="1" id="KW-0813">Transport</keyword>
<dbReference type="EMBL" id="JAHHZF010000011">
    <property type="protein sequence ID" value="MBT9291961.1"/>
    <property type="molecule type" value="Genomic_DNA"/>
</dbReference>
<dbReference type="Gene3D" id="3.40.50.300">
    <property type="entry name" value="P-loop containing nucleotide triphosphate hydrolases"/>
    <property type="match status" value="1"/>
</dbReference>
<keyword evidence="10" id="KW-1185">Reference proteome</keyword>
<dbReference type="PROSITE" id="PS00211">
    <property type="entry name" value="ABC_TRANSPORTER_1"/>
    <property type="match status" value="1"/>
</dbReference>
<accession>A0A947D6R9</accession>
<protein>
    <submittedName>
        <fullName evidence="9">ABC transporter ATP-binding protein</fullName>
    </submittedName>
</protein>
<keyword evidence="5" id="KW-1278">Translocase</keyword>
<evidence type="ECO:0000256" key="2">
    <source>
        <dbReference type="ARBA" id="ARBA00022519"/>
    </source>
</evidence>
<reference evidence="9 10" key="1">
    <citation type="submission" date="2021-06" db="EMBL/GenBank/DDBJ databases">
        <authorList>
            <person name="Grouzdev D.S."/>
            <person name="Koziaeva V."/>
        </authorList>
    </citation>
    <scope>NUCLEOTIDE SEQUENCE [LARGE SCALE GENOMIC DNA]</scope>
    <source>
        <strain evidence="9 10">22</strain>
    </source>
</reference>
<evidence type="ECO:0000259" key="8">
    <source>
        <dbReference type="PROSITE" id="PS50893"/>
    </source>
</evidence>
<name>A0A947D6R9_9HYPH</name>
<evidence type="ECO:0000313" key="10">
    <source>
        <dbReference type="Proteomes" id="UP000766595"/>
    </source>
</evidence>
<dbReference type="Pfam" id="PF00005">
    <property type="entry name" value="ABC_tran"/>
    <property type="match status" value="1"/>
</dbReference>
<dbReference type="CDD" id="cd03255">
    <property type="entry name" value="ABC_MJ0796_LolCDE_FtsE"/>
    <property type="match status" value="1"/>
</dbReference>
<dbReference type="FunFam" id="3.40.50.300:FF:000032">
    <property type="entry name" value="Export ABC transporter ATP-binding protein"/>
    <property type="match status" value="1"/>
</dbReference>
<keyword evidence="2" id="KW-0472">Membrane</keyword>
<keyword evidence="3" id="KW-0547">Nucleotide-binding</keyword>
<evidence type="ECO:0000313" key="9">
    <source>
        <dbReference type="EMBL" id="MBT9291961.1"/>
    </source>
</evidence>
<dbReference type="AlphaFoldDB" id="A0A947D6R9"/>
<dbReference type="InterPro" id="IPR017911">
    <property type="entry name" value="MacB-like_ATP-bd"/>
</dbReference>
<keyword evidence="2" id="KW-0997">Cell inner membrane</keyword>
<evidence type="ECO:0000256" key="4">
    <source>
        <dbReference type="ARBA" id="ARBA00022840"/>
    </source>
</evidence>
<dbReference type="InterPro" id="IPR027417">
    <property type="entry name" value="P-loop_NTPase"/>
</dbReference>
<gene>
    <name evidence="9" type="ORF">KL771_21025</name>
</gene>
<evidence type="ECO:0000256" key="3">
    <source>
        <dbReference type="ARBA" id="ARBA00022741"/>
    </source>
</evidence>
<evidence type="ECO:0000256" key="1">
    <source>
        <dbReference type="ARBA" id="ARBA00022448"/>
    </source>
</evidence>
<dbReference type="GO" id="GO:0098796">
    <property type="term" value="C:membrane protein complex"/>
    <property type="evidence" value="ECO:0007669"/>
    <property type="project" value="UniProtKB-ARBA"/>
</dbReference>
<keyword evidence="4 9" id="KW-0067">ATP-binding</keyword>
<dbReference type="SUPFAM" id="SSF52540">
    <property type="entry name" value="P-loop containing nucleoside triphosphate hydrolases"/>
    <property type="match status" value="1"/>
</dbReference>
<keyword evidence="2" id="KW-1003">Cell membrane</keyword>
<dbReference type="SMART" id="SM00382">
    <property type="entry name" value="AAA"/>
    <property type="match status" value="1"/>
</dbReference>
<dbReference type="GO" id="GO:0005886">
    <property type="term" value="C:plasma membrane"/>
    <property type="evidence" value="ECO:0007669"/>
    <property type="project" value="TreeGrafter"/>
</dbReference>
<dbReference type="GO" id="GO:0016887">
    <property type="term" value="F:ATP hydrolysis activity"/>
    <property type="evidence" value="ECO:0007669"/>
    <property type="project" value="InterPro"/>
</dbReference>
<feature type="domain" description="ABC transporter" evidence="8">
    <location>
        <begin position="4"/>
        <end position="244"/>
    </location>
</feature>
<proteinExistence type="inferred from homology"/>
<dbReference type="InterPro" id="IPR003593">
    <property type="entry name" value="AAA+_ATPase"/>
</dbReference>
<dbReference type="PANTHER" id="PTHR24220:SF689">
    <property type="entry name" value="LIPOPROTEIN-RELEASING SYSTEM ATP-BINDING PROTEIN LOLD"/>
    <property type="match status" value="1"/>
</dbReference>
<dbReference type="InterPro" id="IPR003439">
    <property type="entry name" value="ABC_transporter-like_ATP-bd"/>
</dbReference>
<feature type="compositionally biased region" description="Low complexity" evidence="7">
    <location>
        <begin position="233"/>
        <end position="254"/>
    </location>
</feature>
<dbReference type="GO" id="GO:0005524">
    <property type="term" value="F:ATP binding"/>
    <property type="evidence" value="ECO:0007669"/>
    <property type="project" value="UniProtKB-KW"/>
</dbReference>
<comment type="similarity">
    <text evidence="6">Belongs to the ABC transporter superfamily. Macrolide exporter (TC 3.A.1.122) family.</text>
</comment>
<comment type="caution">
    <text evidence="9">The sequence shown here is derived from an EMBL/GenBank/DDBJ whole genome shotgun (WGS) entry which is preliminary data.</text>
</comment>
<dbReference type="PANTHER" id="PTHR24220">
    <property type="entry name" value="IMPORT ATP-BINDING PROTEIN"/>
    <property type="match status" value="1"/>
</dbReference>
<dbReference type="InterPro" id="IPR015854">
    <property type="entry name" value="ABC_transpr_LolD-like"/>
</dbReference>
<dbReference type="GO" id="GO:0022857">
    <property type="term" value="F:transmembrane transporter activity"/>
    <property type="evidence" value="ECO:0007669"/>
    <property type="project" value="TreeGrafter"/>
</dbReference>
<dbReference type="GO" id="GO:0089705">
    <property type="term" value="P:protein localization to outer membrane"/>
    <property type="evidence" value="ECO:0007669"/>
    <property type="project" value="TreeGrafter"/>
</dbReference>
<dbReference type="Proteomes" id="UP000766595">
    <property type="component" value="Unassembled WGS sequence"/>
</dbReference>
<feature type="region of interest" description="Disordered" evidence="7">
    <location>
        <begin position="221"/>
        <end position="254"/>
    </location>
</feature>
<dbReference type="GO" id="GO:0044874">
    <property type="term" value="P:lipoprotein localization to outer membrane"/>
    <property type="evidence" value="ECO:0007669"/>
    <property type="project" value="TreeGrafter"/>
</dbReference>
<organism evidence="9 10">
    <name type="scientific">Prosthecodimorpha staleyi</name>
    <dbReference type="NCBI Taxonomy" id="2840188"/>
    <lineage>
        <taxon>Bacteria</taxon>
        <taxon>Pseudomonadati</taxon>
        <taxon>Pseudomonadota</taxon>
        <taxon>Alphaproteobacteria</taxon>
        <taxon>Hyphomicrobiales</taxon>
        <taxon>Ancalomicrobiaceae</taxon>
        <taxon>Prosthecodimorpha</taxon>
    </lineage>
</organism>
<evidence type="ECO:0000256" key="6">
    <source>
        <dbReference type="ARBA" id="ARBA00038388"/>
    </source>
</evidence>